<dbReference type="PROSITE" id="PS50932">
    <property type="entry name" value="HTH_LACI_2"/>
    <property type="match status" value="1"/>
</dbReference>
<dbReference type="Proteomes" id="UP000470520">
    <property type="component" value="Unassembled WGS sequence"/>
</dbReference>
<dbReference type="AlphaFoldDB" id="A0A7K3QM10"/>
<dbReference type="SUPFAM" id="SSF53822">
    <property type="entry name" value="Periplasmic binding protein-like I"/>
    <property type="match status" value="1"/>
</dbReference>
<protein>
    <submittedName>
        <fullName evidence="5">Substrate-binding domain-containing protein</fullName>
    </submittedName>
</protein>
<dbReference type="PANTHER" id="PTHR30146">
    <property type="entry name" value="LACI-RELATED TRANSCRIPTIONAL REPRESSOR"/>
    <property type="match status" value="1"/>
</dbReference>
<dbReference type="GO" id="GO:0000976">
    <property type="term" value="F:transcription cis-regulatory region binding"/>
    <property type="evidence" value="ECO:0007669"/>
    <property type="project" value="TreeGrafter"/>
</dbReference>
<dbReference type="InterPro" id="IPR010982">
    <property type="entry name" value="Lambda_DNA-bd_dom_sf"/>
</dbReference>
<evidence type="ECO:0000256" key="3">
    <source>
        <dbReference type="ARBA" id="ARBA00023163"/>
    </source>
</evidence>
<sequence length="341" mass="36342">MAEATTGGGRGGRVTLAAVAADAGVSVATVSKVLNGRGDISALTRSKVQSLLVRHGYQLPHGRRRVGIVDMLIDNMSSSWSAELTRGAVEAAAEHEVSVAITTRQLRGTAESRWIDQVLRRGTDGLIVVLDSLTATERELLDAGVPCVLLDPVGEPQPGFHMVGATNWQGGLEAALHLVELGHRRIACLGGPPEHWCARARLDGYYAALARNGLPIQPELVRTGLFQEESGHRLMSELLELPEPPTAVFACDDVLAMGAIKAATERGLTVPGGLSVVGFDDVPFTQWTAPPLTTVRQPLAAMASTAVRILMQQRDRAPEEPQRLEMATTLIVRGTTAPPAR</sequence>
<dbReference type="PANTHER" id="PTHR30146:SF153">
    <property type="entry name" value="LACTOSE OPERON REPRESSOR"/>
    <property type="match status" value="1"/>
</dbReference>
<keyword evidence="1" id="KW-0805">Transcription regulation</keyword>
<evidence type="ECO:0000313" key="5">
    <source>
        <dbReference type="EMBL" id="NEB90926.1"/>
    </source>
</evidence>
<keyword evidence="3" id="KW-0804">Transcription</keyword>
<accession>A0A7K3QM10</accession>
<organism evidence="5 6">
    <name type="scientific">Streptomyces bauhiniae</name>
    <dbReference type="NCBI Taxonomy" id="2340725"/>
    <lineage>
        <taxon>Bacteria</taxon>
        <taxon>Bacillati</taxon>
        <taxon>Actinomycetota</taxon>
        <taxon>Actinomycetes</taxon>
        <taxon>Kitasatosporales</taxon>
        <taxon>Streptomycetaceae</taxon>
        <taxon>Streptomyces</taxon>
    </lineage>
</organism>
<dbReference type="SUPFAM" id="SSF47413">
    <property type="entry name" value="lambda repressor-like DNA-binding domains"/>
    <property type="match status" value="1"/>
</dbReference>
<dbReference type="Gene3D" id="1.10.260.40">
    <property type="entry name" value="lambda repressor-like DNA-binding domains"/>
    <property type="match status" value="1"/>
</dbReference>
<dbReference type="EMBL" id="JAAGMR010000046">
    <property type="protein sequence ID" value="NEB90926.1"/>
    <property type="molecule type" value="Genomic_DNA"/>
</dbReference>
<dbReference type="Pfam" id="PF13377">
    <property type="entry name" value="Peripla_BP_3"/>
    <property type="match status" value="1"/>
</dbReference>
<dbReference type="InterPro" id="IPR046335">
    <property type="entry name" value="LacI/GalR-like_sensor"/>
</dbReference>
<dbReference type="Gene3D" id="3.40.50.2300">
    <property type="match status" value="2"/>
</dbReference>
<dbReference type="SMART" id="SM00354">
    <property type="entry name" value="HTH_LACI"/>
    <property type="match status" value="1"/>
</dbReference>
<comment type="caution">
    <text evidence="5">The sequence shown here is derived from an EMBL/GenBank/DDBJ whole genome shotgun (WGS) entry which is preliminary data.</text>
</comment>
<dbReference type="InterPro" id="IPR028082">
    <property type="entry name" value="Peripla_BP_I"/>
</dbReference>
<keyword evidence="2" id="KW-0238">DNA-binding</keyword>
<dbReference type="CDD" id="cd01392">
    <property type="entry name" value="HTH_LacI"/>
    <property type="match status" value="1"/>
</dbReference>
<feature type="domain" description="HTH lacI-type" evidence="4">
    <location>
        <begin position="14"/>
        <end position="67"/>
    </location>
</feature>
<dbReference type="RefSeq" id="WP_164186906.1">
    <property type="nucleotide sequence ID" value="NZ_JAAGMR010000046.1"/>
</dbReference>
<evidence type="ECO:0000259" key="4">
    <source>
        <dbReference type="PROSITE" id="PS50932"/>
    </source>
</evidence>
<dbReference type="InterPro" id="IPR000843">
    <property type="entry name" value="HTH_LacI"/>
</dbReference>
<gene>
    <name evidence="5" type="ORF">G3I21_04125</name>
</gene>
<dbReference type="Pfam" id="PF00356">
    <property type="entry name" value="LacI"/>
    <property type="match status" value="1"/>
</dbReference>
<name>A0A7K3QM10_9ACTN</name>
<reference evidence="5 6" key="1">
    <citation type="submission" date="2020-01" db="EMBL/GenBank/DDBJ databases">
        <title>Insect and environment-associated Actinomycetes.</title>
        <authorList>
            <person name="Currrie C."/>
            <person name="Chevrette M."/>
            <person name="Carlson C."/>
            <person name="Stubbendieck R."/>
            <person name="Wendt-Pienkowski E."/>
        </authorList>
    </citation>
    <scope>NUCLEOTIDE SEQUENCE [LARGE SCALE GENOMIC DNA]</scope>
    <source>
        <strain evidence="5 6">SID7754</strain>
    </source>
</reference>
<evidence type="ECO:0000256" key="2">
    <source>
        <dbReference type="ARBA" id="ARBA00023125"/>
    </source>
</evidence>
<dbReference type="GO" id="GO:0003700">
    <property type="term" value="F:DNA-binding transcription factor activity"/>
    <property type="evidence" value="ECO:0007669"/>
    <property type="project" value="TreeGrafter"/>
</dbReference>
<proteinExistence type="predicted"/>
<evidence type="ECO:0000313" key="6">
    <source>
        <dbReference type="Proteomes" id="UP000470520"/>
    </source>
</evidence>
<evidence type="ECO:0000256" key="1">
    <source>
        <dbReference type="ARBA" id="ARBA00023015"/>
    </source>
</evidence>